<dbReference type="Gene3D" id="3.90.780.10">
    <property type="entry name" value="5'-Nucleotidase, C-terminal domain"/>
    <property type="match status" value="1"/>
</dbReference>
<dbReference type="Proteomes" id="UP000567795">
    <property type="component" value="Unassembled WGS sequence"/>
</dbReference>
<dbReference type="InterPro" id="IPR006311">
    <property type="entry name" value="TAT_signal"/>
</dbReference>
<protein>
    <submittedName>
        <fullName evidence="5">5'-nucleotidase</fullName>
        <ecNumber evidence="5">3.1.3.5</ecNumber>
    </submittedName>
</protein>
<dbReference type="AlphaFoldDB" id="A0A852ZVX1"/>
<evidence type="ECO:0000259" key="3">
    <source>
        <dbReference type="Pfam" id="PF00149"/>
    </source>
</evidence>
<gene>
    <name evidence="5" type="ORF">FHU37_001867</name>
</gene>
<dbReference type="Pfam" id="PF00149">
    <property type="entry name" value="Metallophos"/>
    <property type="match status" value="1"/>
</dbReference>
<organism evidence="5 6">
    <name type="scientific">Allostreptomyces psammosilenae</name>
    <dbReference type="NCBI Taxonomy" id="1892865"/>
    <lineage>
        <taxon>Bacteria</taxon>
        <taxon>Bacillati</taxon>
        <taxon>Actinomycetota</taxon>
        <taxon>Actinomycetes</taxon>
        <taxon>Kitasatosporales</taxon>
        <taxon>Streptomycetaceae</taxon>
        <taxon>Allostreptomyces</taxon>
    </lineage>
</organism>
<dbReference type="Gene3D" id="3.60.21.10">
    <property type="match status" value="1"/>
</dbReference>
<keyword evidence="2 5" id="KW-0378">Hydrolase</keyword>
<dbReference type="InterPro" id="IPR008334">
    <property type="entry name" value="5'-Nucleotdase_C"/>
</dbReference>
<feature type="chain" id="PRO_5039760172" evidence="2">
    <location>
        <begin position="26"/>
        <end position="581"/>
    </location>
</feature>
<reference evidence="5 6" key="1">
    <citation type="submission" date="2020-07" db="EMBL/GenBank/DDBJ databases">
        <title>Sequencing the genomes of 1000 actinobacteria strains.</title>
        <authorList>
            <person name="Klenk H.-P."/>
        </authorList>
    </citation>
    <scope>NUCLEOTIDE SEQUENCE [LARGE SCALE GENOMIC DNA]</scope>
    <source>
        <strain evidence="5 6">DSM 42178</strain>
    </source>
</reference>
<dbReference type="RefSeq" id="WP_218903983.1">
    <property type="nucleotide sequence ID" value="NZ_JACBZD010000001.1"/>
</dbReference>
<dbReference type="GO" id="GO:0000166">
    <property type="term" value="F:nucleotide binding"/>
    <property type="evidence" value="ECO:0007669"/>
    <property type="project" value="UniProtKB-KW"/>
</dbReference>
<feature type="domain" description="Calcineurin-like phosphoesterase" evidence="3">
    <location>
        <begin position="49"/>
        <end position="298"/>
    </location>
</feature>
<dbReference type="InterPro" id="IPR036907">
    <property type="entry name" value="5'-Nucleotdase_C_sf"/>
</dbReference>
<comment type="similarity">
    <text evidence="2">Belongs to the 5'-nucleotidase family.</text>
</comment>
<dbReference type="PANTHER" id="PTHR11575">
    <property type="entry name" value="5'-NUCLEOTIDASE-RELATED"/>
    <property type="match status" value="1"/>
</dbReference>
<evidence type="ECO:0000313" key="6">
    <source>
        <dbReference type="Proteomes" id="UP000567795"/>
    </source>
</evidence>
<dbReference type="EC" id="3.1.3.5" evidence="5"/>
<evidence type="ECO:0000313" key="5">
    <source>
        <dbReference type="EMBL" id="NYI04924.1"/>
    </source>
</evidence>
<evidence type="ECO:0000259" key="4">
    <source>
        <dbReference type="Pfam" id="PF02872"/>
    </source>
</evidence>
<dbReference type="SUPFAM" id="SSF55816">
    <property type="entry name" value="5'-nucleotidase (syn. UDP-sugar hydrolase), C-terminal domain"/>
    <property type="match status" value="1"/>
</dbReference>
<evidence type="ECO:0000256" key="1">
    <source>
        <dbReference type="ARBA" id="ARBA00022729"/>
    </source>
</evidence>
<evidence type="ECO:0000256" key="2">
    <source>
        <dbReference type="RuleBase" id="RU362119"/>
    </source>
</evidence>
<dbReference type="PROSITE" id="PS51318">
    <property type="entry name" value="TAT"/>
    <property type="match status" value="1"/>
</dbReference>
<dbReference type="EMBL" id="JACBZD010000001">
    <property type="protein sequence ID" value="NYI04924.1"/>
    <property type="molecule type" value="Genomic_DNA"/>
</dbReference>
<dbReference type="GO" id="GO:0009166">
    <property type="term" value="P:nucleotide catabolic process"/>
    <property type="evidence" value="ECO:0007669"/>
    <property type="project" value="InterPro"/>
</dbReference>
<dbReference type="InterPro" id="IPR006179">
    <property type="entry name" value="5_nucleotidase/apyrase"/>
</dbReference>
<comment type="caution">
    <text evidence="5">The sequence shown here is derived from an EMBL/GenBank/DDBJ whole genome shotgun (WGS) entry which is preliminary data.</text>
</comment>
<dbReference type="InterPro" id="IPR004843">
    <property type="entry name" value="Calcineurin-like_PHP"/>
</dbReference>
<sequence>MPHSPFHRRASTRVATVAVTALALAAGVAAPAAAHGGDQRWPSRTTELRLIAFNDLHGQLEPGASSSTGRVTLSDGSTVWAGGAAYLATHVRNLRQEADNSLVLSVGDNIGASPLPSALFHDEPTVAFMNDLGVAASAIGNHELDEGFAELRRIQDGGCHPVDGCQFEDGYEGADFPYLGANMTWEETGRAAVAPYTVRHVKGVPVGIIGLPLRGMDTLVAADGIAGLEFGDEVEAIDRAARQLDRRGVRSIVVLLHQGDNTEGGGPSDCATLPGPARAIAEESSPLVDVFFTGHSHQQYTCTVEDPAGDPRPMVQGASAGRLLSVVDLTIDRRTRDVVREATVAFNHVVTRDVTPDPRAQALVDRAVADSAPISNAPVGTVAESLTRTAAPSGESPLGSVIADAQLAATRGAGAQIAMTNPGGVRTDIDYASSPAQEGDGVVTYGETYAVQPFANILQTITLTGAQLDAVLEQQWQPQPNGTVAQRILQVSANLHYTWSRSAPLGARVSGITVDGVPVAADQTYRVTVNNFLTGGGDGFSELTRGTDLVGGMIDLDALIAYLGANPGLTAPAADRITVTN</sequence>
<dbReference type="GO" id="GO:0008253">
    <property type="term" value="F:5'-nucleotidase activity"/>
    <property type="evidence" value="ECO:0007669"/>
    <property type="project" value="UniProtKB-EC"/>
</dbReference>
<keyword evidence="1 2" id="KW-0732">Signal</keyword>
<dbReference type="InterPro" id="IPR029052">
    <property type="entry name" value="Metallo-depent_PP-like"/>
</dbReference>
<proteinExistence type="inferred from homology"/>
<dbReference type="Pfam" id="PF02872">
    <property type="entry name" value="5_nucleotid_C"/>
    <property type="match status" value="1"/>
</dbReference>
<keyword evidence="2" id="KW-0547">Nucleotide-binding</keyword>
<accession>A0A852ZVX1</accession>
<dbReference type="GO" id="GO:0008768">
    <property type="term" value="F:UDP-sugar diphosphatase activity"/>
    <property type="evidence" value="ECO:0007669"/>
    <property type="project" value="TreeGrafter"/>
</dbReference>
<keyword evidence="6" id="KW-1185">Reference proteome</keyword>
<dbReference type="SUPFAM" id="SSF56300">
    <property type="entry name" value="Metallo-dependent phosphatases"/>
    <property type="match status" value="1"/>
</dbReference>
<dbReference type="PRINTS" id="PR01607">
    <property type="entry name" value="APYRASEFAMLY"/>
</dbReference>
<dbReference type="PANTHER" id="PTHR11575:SF24">
    <property type="entry name" value="5'-NUCLEOTIDASE"/>
    <property type="match status" value="1"/>
</dbReference>
<name>A0A852ZVX1_9ACTN</name>
<feature type="signal peptide" evidence="2">
    <location>
        <begin position="1"/>
        <end position="25"/>
    </location>
</feature>
<feature type="domain" description="5'-Nucleotidase C-terminal" evidence="4">
    <location>
        <begin position="379"/>
        <end position="542"/>
    </location>
</feature>
<dbReference type="GO" id="GO:0030288">
    <property type="term" value="C:outer membrane-bounded periplasmic space"/>
    <property type="evidence" value="ECO:0007669"/>
    <property type="project" value="TreeGrafter"/>
</dbReference>